<feature type="transmembrane region" description="Helical" evidence="12">
    <location>
        <begin position="150"/>
        <end position="175"/>
    </location>
</feature>
<feature type="transmembrane region" description="Helical" evidence="12">
    <location>
        <begin position="81"/>
        <end position="101"/>
    </location>
</feature>
<comment type="similarity">
    <text evidence="2">Belongs to the binding-protein-dependent transport system permease family. HisMQ subfamily.</text>
</comment>
<accession>A0A3D9HS08</accession>
<keyword evidence="4" id="KW-1003">Cell membrane</keyword>
<dbReference type="Gene3D" id="1.10.3720.10">
    <property type="entry name" value="MetI-like"/>
    <property type="match status" value="1"/>
</dbReference>
<dbReference type="PANTHER" id="PTHR30614">
    <property type="entry name" value="MEMBRANE COMPONENT OF AMINO ACID ABC TRANSPORTER"/>
    <property type="match status" value="1"/>
</dbReference>
<evidence type="ECO:0000256" key="3">
    <source>
        <dbReference type="ARBA" id="ARBA00022448"/>
    </source>
</evidence>
<evidence type="ECO:0000256" key="12">
    <source>
        <dbReference type="RuleBase" id="RU363032"/>
    </source>
</evidence>
<evidence type="ECO:0000313" key="15">
    <source>
        <dbReference type="Proteomes" id="UP000256845"/>
    </source>
</evidence>
<keyword evidence="5 12" id="KW-0812">Transmembrane</keyword>
<feature type="transmembrane region" description="Helical" evidence="12">
    <location>
        <begin position="181"/>
        <end position="202"/>
    </location>
</feature>
<dbReference type="InterPro" id="IPR043429">
    <property type="entry name" value="ArtM/GltK/GlnP/TcyL/YhdX-like"/>
</dbReference>
<dbReference type="PROSITE" id="PS50928">
    <property type="entry name" value="ABC_TM1"/>
    <property type="match status" value="1"/>
</dbReference>
<dbReference type="Proteomes" id="UP000256845">
    <property type="component" value="Unassembled WGS sequence"/>
</dbReference>
<comment type="caution">
    <text evidence="14">The sequence shown here is derived from an EMBL/GenBank/DDBJ whole genome shotgun (WGS) entry which is preliminary data.</text>
</comment>
<dbReference type="FunFam" id="1.10.3720.10:FF:000006">
    <property type="entry name" value="Glutamate/aspartate ABC transporter, permease protein GltK"/>
    <property type="match status" value="1"/>
</dbReference>
<evidence type="ECO:0000256" key="9">
    <source>
        <dbReference type="ARBA" id="ARBA00060298"/>
    </source>
</evidence>
<evidence type="ECO:0000256" key="10">
    <source>
        <dbReference type="ARBA" id="ARBA00062718"/>
    </source>
</evidence>
<dbReference type="RefSeq" id="WP_115935837.1">
    <property type="nucleotide sequence ID" value="NZ_QRDW01000002.1"/>
</dbReference>
<evidence type="ECO:0000256" key="5">
    <source>
        <dbReference type="ARBA" id="ARBA00022692"/>
    </source>
</evidence>
<keyword evidence="8 12" id="KW-0472">Membrane</keyword>
<feature type="transmembrane region" description="Helical" evidence="12">
    <location>
        <begin position="54"/>
        <end position="74"/>
    </location>
</feature>
<feature type="transmembrane region" description="Helical" evidence="12">
    <location>
        <begin position="286"/>
        <end position="306"/>
    </location>
</feature>
<evidence type="ECO:0000256" key="1">
    <source>
        <dbReference type="ARBA" id="ARBA00004429"/>
    </source>
</evidence>
<dbReference type="OrthoDB" id="9814550at2"/>
<feature type="domain" description="ABC transmembrane type-1" evidence="13">
    <location>
        <begin position="119"/>
        <end position="307"/>
    </location>
</feature>
<comment type="subcellular location">
    <subcellularLocation>
        <location evidence="1">Cell inner membrane</location>
        <topology evidence="1">Multi-pass membrane protein</topology>
    </subcellularLocation>
    <subcellularLocation>
        <location evidence="12">Cell membrane</location>
        <topology evidence="12">Multi-pass membrane protein</topology>
    </subcellularLocation>
</comment>
<dbReference type="Pfam" id="PF00528">
    <property type="entry name" value="BPD_transp_1"/>
    <property type="match status" value="1"/>
</dbReference>
<dbReference type="AlphaFoldDB" id="A0A3D9HS08"/>
<feature type="transmembrane region" description="Helical" evidence="12">
    <location>
        <begin position="121"/>
        <end position="143"/>
    </location>
</feature>
<organism evidence="14 15">
    <name type="scientific">Aestuariispira insulae</name>
    <dbReference type="NCBI Taxonomy" id="1461337"/>
    <lineage>
        <taxon>Bacteria</taxon>
        <taxon>Pseudomonadati</taxon>
        <taxon>Pseudomonadota</taxon>
        <taxon>Alphaproteobacteria</taxon>
        <taxon>Rhodospirillales</taxon>
        <taxon>Kiloniellaceae</taxon>
        <taxon>Aestuariispira</taxon>
    </lineage>
</organism>
<gene>
    <name evidence="14" type="ORF">DFP90_102307</name>
</gene>
<evidence type="ECO:0000256" key="8">
    <source>
        <dbReference type="ARBA" id="ARBA00023136"/>
    </source>
</evidence>
<evidence type="ECO:0000259" key="13">
    <source>
        <dbReference type="PROSITE" id="PS50928"/>
    </source>
</evidence>
<sequence>MSITDTLSGERPRPTWLFVFLIASALFVVIDFRGTGLESLVAGLTGPETASGTVGMLLTGILVGGLFTANAYAISRMPHLFQVWITWAELLVLFLAFFWSFDLSYEFIEKKITFLLGGAWTTIYISVISIILASAIAMAGALARLSDNGFAYGCATFYTSFFRGLPLLMQLYLVYIGLPQMGFVIDPIPAGIIALSLCYGAYMAEIFRAGIQGVPEGQREAAAALGLHKGLTFRKIVLPQAMKLIVPPTGNQFIAMLKDSSLVSVVGVWDLTYRAKTAGRAEFKHLEMLITAALIYWLLTIVLEIVQSKIEAHYGKGDIR</sequence>
<evidence type="ECO:0000256" key="2">
    <source>
        <dbReference type="ARBA" id="ARBA00010072"/>
    </source>
</evidence>
<dbReference type="EMBL" id="QRDW01000002">
    <property type="protein sequence ID" value="RED52288.1"/>
    <property type="molecule type" value="Genomic_DNA"/>
</dbReference>
<evidence type="ECO:0000256" key="11">
    <source>
        <dbReference type="ARBA" id="ARBA00073645"/>
    </source>
</evidence>
<keyword evidence="3 12" id="KW-0813">Transport</keyword>
<keyword evidence="6" id="KW-0029">Amino-acid transport</keyword>
<protein>
    <recommendedName>
        <fullName evidence="11">Glutamate/aspartate import permease protein GltK</fullName>
    </recommendedName>
</protein>
<feature type="transmembrane region" description="Helical" evidence="12">
    <location>
        <begin position="16"/>
        <end position="34"/>
    </location>
</feature>
<evidence type="ECO:0000256" key="7">
    <source>
        <dbReference type="ARBA" id="ARBA00022989"/>
    </source>
</evidence>
<comment type="function">
    <text evidence="9">Part of the ABC transporter complex GltIJKL involved in glutamate and aspartate uptake. Probably responsible for the translocation of the substrate across the membrane.</text>
</comment>
<dbReference type="InterPro" id="IPR035906">
    <property type="entry name" value="MetI-like_sf"/>
</dbReference>
<dbReference type="PANTHER" id="PTHR30614:SF0">
    <property type="entry name" value="L-CYSTINE TRANSPORT SYSTEM PERMEASE PROTEIN TCYL"/>
    <property type="match status" value="1"/>
</dbReference>
<dbReference type="GO" id="GO:0006865">
    <property type="term" value="P:amino acid transport"/>
    <property type="evidence" value="ECO:0007669"/>
    <property type="project" value="UniProtKB-KW"/>
</dbReference>
<reference evidence="14 15" key="1">
    <citation type="submission" date="2018-07" db="EMBL/GenBank/DDBJ databases">
        <title>Genomic Encyclopedia of Type Strains, Phase III (KMG-III): the genomes of soil and plant-associated and newly described type strains.</title>
        <authorList>
            <person name="Whitman W."/>
        </authorList>
    </citation>
    <scope>NUCLEOTIDE SEQUENCE [LARGE SCALE GENOMIC DNA]</scope>
    <source>
        <strain evidence="14 15">CECT 8488</strain>
    </source>
</reference>
<dbReference type="GO" id="GO:0043190">
    <property type="term" value="C:ATP-binding cassette (ABC) transporter complex"/>
    <property type="evidence" value="ECO:0007669"/>
    <property type="project" value="InterPro"/>
</dbReference>
<dbReference type="SUPFAM" id="SSF161098">
    <property type="entry name" value="MetI-like"/>
    <property type="match status" value="1"/>
</dbReference>
<evidence type="ECO:0000256" key="6">
    <source>
        <dbReference type="ARBA" id="ARBA00022970"/>
    </source>
</evidence>
<dbReference type="GO" id="GO:0022857">
    <property type="term" value="F:transmembrane transporter activity"/>
    <property type="evidence" value="ECO:0007669"/>
    <property type="project" value="InterPro"/>
</dbReference>
<keyword evidence="15" id="KW-1185">Reference proteome</keyword>
<dbReference type="NCBIfam" id="TIGR01726">
    <property type="entry name" value="HEQRo_perm_3TM"/>
    <property type="match status" value="1"/>
</dbReference>
<keyword evidence="7 12" id="KW-1133">Transmembrane helix</keyword>
<dbReference type="InterPro" id="IPR000515">
    <property type="entry name" value="MetI-like"/>
</dbReference>
<name>A0A3D9HS08_9PROT</name>
<comment type="subunit">
    <text evidence="10">The complex is composed of two ATP-binding proteins (GltL), two transmembrane proteins (GltJ and GltK) and a solute-binding protein (GltI).</text>
</comment>
<proteinExistence type="inferred from homology"/>
<evidence type="ECO:0000313" key="14">
    <source>
        <dbReference type="EMBL" id="RED52288.1"/>
    </source>
</evidence>
<evidence type="ECO:0000256" key="4">
    <source>
        <dbReference type="ARBA" id="ARBA00022475"/>
    </source>
</evidence>
<dbReference type="InterPro" id="IPR010065">
    <property type="entry name" value="AA_ABC_transptr_permease_3TM"/>
</dbReference>
<dbReference type="CDD" id="cd06261">
    <property type="entry name" value="TM_PBP2"/>
    <property type="match status" value="1"/>
</dbReference>